<evidence type="ECO:0000313" key="3">
    <source>
        <dbReference type="EMBL" id="OQO10484.1"/>
    </source>
</evidence>
<evidence type="ECO:0000256" key="1">
    <source>
        <dbReference type="SAM" id="MobiDB-lite"/>
    </source>
</evidence>
<evidence type="ECO:0000313" key="4">
    <source>
        <dbReference type="Proteomes" id="UP000192596"/>
    </source>
</evidence>
<protein>
    <recommendedName>
        <fullName evidence="2">Heterokaryon incompatibility domain-containing protein</fullName>
    </recommendedName>
</protein>
<keyword evidence="4" id="KW-1185">Reference proteome</keyword>
<dbReference type="OrthoDB" id="3477286at2759"/>
<feature type="region of interest" description="Disordered" evidence="1">
    <location>
        <begin position="702"/>
        <end position="737"/>
    </location>
</feature>
<dbReference type="InterPro" id="IPR052895">
    <property type="entry name" value="HetReg/Transcr_Mod"/>
</dbReference>
<gene>
    <name evidence="3" type="ORF">B0A48_03781</name>
</gene>
<dbReference type="Pfam" id="PF06985">
    <property type="entry name" value="HET"/>
    <property type="match status" value="1"/>
</dbReference>
<sequence>MTEYYKHIPLEFPDKDLRILRLRSGRPEDTITAEVIRMDPYNDSSDRQHHDKTFSRLPFEAMSWCWGQDGEQGKIKVMDAWQDETKLFDMSISPSLVEALRSLRYLERSRDLWIDRLCIDQDTVAEREIQVGRMPDVYSNAANVCVWLGIGDETSKAAFDFIREHVLQLRKFDLVTDLAHLSHWDGFIRLAKRPWFSRRWVVQEIALASKATVHCGFEYVDWRDFADAVALLDSVESAGRRLSAAAKKIPFEEYVDRFSEEISNLEAVKLVDALHALFRASPSTREPQATLEDLVHRLSSFEVSEPRGAVLSLMAIAKDFDPEPGDIMPGNVNAAGWKVVRRHKDIFQAGDFEEHIVTYEAQVLKVYAGLVDYVIRNADKGRALDIVCRPWAMNFTGRDEHPVSQMNSFDVDGGQATSQPMFTSPTAGKSERSSRLPSWIVSVNKAPFQKVREDTSTLAGGQEYQTWTRETADGLVGYPHHGVRGYSAAGTRGVVLRSFRLLRRQTHYSMFVEGFILDALEHVEAASQLGTIPGEWLKYSKWEKRQDEWDDPPDHKAWETFWRTLVADRDHHGRNAPPFFDRACKMVMRSESQNNTINTDDLMNHGFRKDRSEVVTRFLERVQRVIWNRHLVQTKAAHLGLGPAGTSKGDLVCILYGCSVPVILRRHLNEHTEDDAAYDQKIRIRKVAKAFQNAIERRRGKLAQREAAAGAPTQRKPGMAPVPGTGRSLPKTEPSGGKDETKYWYELIGEAYIHNMMNGEAIMWQNEDLATRRPIVFEIR</sequence>
<dbReference type="AlphaFoldDB" id="A0A1V8TGT1"/>
<proteinExistence type="predicted"/>
<dbReference type="InterPro" id="IPR010730">
    <property type="entry name" value="HET"/>
</dbReference>
<name>A0A1V8TGT1_9PEZI</name>
<dbReference type="EMBL" id="NAJO01000008">
    <property type="protein sequence ID" value="OQO10484.1"/>
    <property type="molecule type" value="Genomic_DNA"/>
</dbReference>
<evidence type="ECO:0000259" key="2">
    <source>
        <dbReference type="Pfam" id="PF06985"/>
    </source>
</evidence>
<feature type="domain" description="Heterokaryon incompatibility" evidence="2">
    <location>
        <begin position="59"/>
        <end position="204"/>
    </location>
</feature>
<organism evidence="3 4">
    <name type="scientific">Cryoendolithus antarcticus</name>
    <dbReference type="NCBI Taxonomy" id="1507870"/>
    <lineage>
        <taxon>Eukaryota</taxon>
        <taxon>Fungi</taxon>
        <taxon>Dikarya</taxon>
        <taxon>Ascomycota</taxon>
        <taxon>Pezizomycotina</taxon>
        <taxon>Dothideomycetes</taxon>
        <taxon>Dothideomycetidae</taxon>
        <taxon>Cladosporiales</taxon>
        <taxon>Cladosporiaceae</taxon>
        <taxon>Cryoendolithus</taxon>
    </lineage>
</organism>
<dbReference type="PANTHER" id="PTHR24148:SF64">
    <property type="entry name" value="HETEROKARYON INCOMPATIBILITY DOMAIN-CONTAINING PROTEIN"/>
    <property type="match status" value="1"/>
</dbReference>
<dbReference type="Proteomes" id="UP000192596">
    <property type="component" value="Unassembled WGS sequence"/>
</dbReference>
<comment type="caution">
    <text evidence="3">The sequence shown here is derived from an EMBL/GenBank/DDBJ whole genome shotgun (WGS) entry which is preliminary data.</text>
</comment>
<reference evidence="4" key="1">
    <citation type="submission" date="2017-03" db="EMBL/GenBank/DDBJ databases">
        <title>Genomes of endolithic fungi from Antarctica.</title>
        <authorList>
            <person name="Coleine C."/>
            <person name="Masonjones S."/>
            <person name="Stajich J.E."/>
        </authorList>
    </citation>
    <scope>NUCLEOTIDE SEQUENCE [LARGE SCALE GENOMIC DNA]</scope>
    <source>
        <strain evidence="4">CCFEE 5527</strain>
    </source>
</reference>
<accession>A0A1V8TGT1</accession>
<dbReference type="InParanoid" id="A0A1V8TGT1"/>
<dbReference type="STRING" id="1507870.A0A1V8TGT1"/>
<dbReference type="PANTHER" id="PTHR24148">
    <property type="entry name" value="ANKYRIN REPEAT DOMAIN-CONTAINING PROTEIN 39 HOMOLOG-RELATED"/>
    <property type="match status" value="1"/>
</dbReference>